<evidence type="ECO:0000256" key="5">
    <source>
        <dbReference type="ARBA" id="ARBA00022840"/>
    </source>
</evidence>
<dbReference type="GO" id="GO:0005886">
    <property type="term" value="C:plasma membrane"/>
    <property type="evidence" value="ECO:0007669"/>
    <property type="project" value="UniProtKB-SubCell"/>
</dbReference>
<organism evidence="7 8">
    <name type="scientific">Rhizobium skierniewicense</name>
    <dbReference type="NCBI Taxonomy" id="984260"/>
    <lineage>
        <taxon>Bacteria</taxon>
        <taxon>Pseudomonadati</taxon>
        <taxon>Pseudomonadota</taxon>
        <taxon>Alphaproteobacteria</taxon>
        <taxon>Hyphomicrobiales</taxon>
        <taxon>Rhizobiaceae</taxon>
        <taxon>Rhizobium/Agrobacterium group</taxon>
        <taxon>Rhizobium</taxon>
    </lineage>
</organism>
<sequence length="327" mass="35547">MTSPLLSVKDLKIHFNVSQPAASGGRAVLKAVDGVSMDIERGKTLALVGESGCGKSTTGYGILGLASVTSGEIHFDGKPLASMQPKARHDLISNEMQIIFQDPSAALNPKMTIADSIGEPLRIRRWSRADRAKRVAELMEMVGLSATQASRFPNEISGGQRQRVVIARALALSPKLIVCDEPVSALDVSIRSQVLNILMKLQRELNLSYLFISHDLSVVRHIADDVVVMYLGTIVERGRTDDVYGSPRHPYTEALLSAIPLADPVAQRARKKIVLSGEIPSPLAAPSGCPFVTRCPIKIERCWTDRPQLEPTSNGTDVACHLRREQA</sequence>
<dbReference type="PROSITE" id="PS50893">
    <property type="entry name" value="ABC_TRANSPORTER_2"/>
    <property type="match status" value="1"/>
</dbReference>
<accession>A0A7W6G019</accession>
<dbReference type="FunFam" id="3.40.50.300:FF:000016">
    <property type="entry name" value="Oligopeptide ABC transporter ATP-binding component"/>
    <property type="match status" value="1"/>
</dbReference>
<proteinExistence type="inferred from homology"/>
<name>A0A7W6G019_9HYPH</name>
<dbReference type="GO" id="GO:0015833">
    <property type="term" value="P:peptide transport"/>
    <property type="evidence" value="ECO:0007669"/>
    <property type="project" value="InterPro"/>
</dbReference>
<evidence type="ECO:0000313" key="8">
    <source>
        <dbReference type="Proteomes" id="UP000565286"/>
    </source>
</evidence>
<dbReference type="Pfam" id="PF00005">
    <property type="entry name" value="ABC_tran"/>
    <property type="match status" value="1"/>
</dbReference>
<reference evidence="7 8" key="1">
    <citation type="submission" date="2020-08" db="EMBL/GenBank/DDBJ databases">
        <title>Genomic Encyclopedia of Type Strains, Phase IV (KMG-IV): sequencing the most valuable type-strain genomes for metagenomic binning, comparative biology and taxonomic classification.</title>
        <authorList>
            <person name="Goeker M."/>
        </authorList>
    </citation>
    <scope>NUCLEOTIDE SEQUENCE [LARGE SCALE GENOMIC DNA]</scope>
    <source>
        <strain evidence="7 8">DSM 26438</strain>
    </source>
</reference>
<comment type="subcellular location">
    <subcellularLocation>
        <location evidence="1">Cell inner membrane</location>
        <topology evidence="1">Peripheral membrane protein</topology>
    </subcellularLocation>
</comment>
<dbReference type="Pfam" id="PF08352">
    <property type="entry name" value="oligo_HPY"/>
    <property type="match status" value="1"/>
</dbReference>
<dbReference type="NCBIfam" id="TIGR01727">
    <property type="entry name" value="oligo_HPY"/>
    <property type="match status" value="1"/>
</dbReference>
<dbReference type="SMART" id="SM00382">
    <property type="entry name" value="AAA"/>
    <property type="match status" value="1"/>
</dbReference>
<evidence type="ECO:0000256" key="2">
    <source>
        <dbReference type="ARBA" id="ARBA00005417"/>
    </source>
</evidence>
<gene>
    <name evidence="7" type="ORF">GGQ73_000180</name>
</gene>
<dbReference type="InterPro" id="IPR013563">
    <property type="entry name" value="Oligopep_ABC_C"/>
</dbReference>
<dbReference type="InterPro" id="IPR027417">
    <property type="entry name" value="P-loop_NTPase"/>
</dbReference>
<dbReference type="PROSITE" id="PS00211">
    <property type="entry name" value="ABC_TRANSPORTER_1"/>
    <property type="match status" value="1"/>
</dbReference>
<keyword evidence="8" id="KW-1185">Reference proteome</keyword>
<keyword evidence="5 7" id="KW-0067">ATP-binding</keyword>
<dbReference type="PANTHER" id="PTHR43776">
    <property type="entry name" value="TRANSPORT ATP-BINDING PROTEIN"/>
    <property type="match status" value="1"/>
</dbReference>
<evidence type="ECO:0000256" key="4">
    <source>
        <dbReference type="ARBA" id="ARBA00022741"/>
    </source>
</evidence>
<dbReference type="Proteomes" id="UP000565286">
    <property type="component" value="Unassembled WGS sequence"/>
</dbReference>
<feature type="domain" description="ABC transporter" evidence="6">
    <location>
        <begin position="8"/>
        <end position="256"/>
    </location>
</feature>
<keyword evidence="4" id="KW-0547">Nucleotide-binding</keyword>
<evidence type="ECO:0000256" key="1">
    <source>
        <dbReference type="ARBA" id="ARBA00004417"/>
    </source>
</evidence>
<evidence type="ECO:0000313" key="7">
    <source>
        <dbReference type="EMBL" id="MBB3944257.1"/>
    </source>
</evidence>
<dbReference type="EMBL" id="JACIDV010000001">
    <property type="protein sequence ID" value="MBB3944257.1"/>
    <property type="molecule type" value="Genomic_DNA"/>
</dbReference>
<dbReference type="InterPro" id="IPR003593">
    <property type="entry name" value="AAA+_ATPase"/>
</dbReference>
<dbReference type="Gene3D" id="3.40.50.300">
    <property type="entry name" value="P-loop containing nucleotide triphosphate hydrolases"/>
    <property type="match status" value="1"/>
</dbReference>
<dbReference type="GO" id="GO:0016887">
    <property type="term" value="F:ATP hydrolysis activity"/>
    <property type="evidence" value="ECO:0007669"/>
    <property type="project" value="InterPro"/>
</dbReference>
<dbReference type="GO" id="GO:0055085">
    <property type="term" value="P:transmembrane transport"/>
    <property type="evidence" value="ECO:0007669"/>
    <property type="project" value="UniProtKB-ARBA"/>
</dbReference>
<comment type="caution">
    <text evidence="7">The sequence shown here is derived from an EMBL/GenBank/DDBJ whole genome shotgun (WGS) entry which is preliminary data.</text>
</comment>
<protein>
    <submittedName>
        <fullName evidence="7">Peptide/nickel transport system ATP-binding protein/oligopeptide transport system ATP-binding protein</fullName>
    </submittedName>
</protein>
<evidence type="ECO:0000256" key="3">
    <source>
        <dbReference type="ARBA" id="ARBA00022448"/>
    </source>
</evidence>
<dbReference type="InterPro" id="IPR003439">
    <property type="entry name" value="ABC_transporter-like_ATP-bd"/>
</dbReference>
<dbReference type="InterPro" id="IPR050319">
    <property type="entry name" value="ABC_transp_ATP-bind"/>
</dbReference>
<dbReference type="RefSeq" id="WP_174155224.1">
    <property type="nucleotide sequence ID" value="NZ_JAAMCM010000017.1"/>
</dbReference>
<dbReference type="AlphaFoldDB" id="A0A7W6G019"/>
<dbReference type="PANTHER" id="PTHR43776:SF7">
    <property type="entry name" value="D,D-DIPEPTIDE TRANSPORT ATP-BINDING PROTEIN DDPF-RELATED"/>
    <property type="match status" value="1"/>
</dbReference>
<keyword evidence="3" id="KW-0813">Transport</keyword>
<evidence type="ECO:0000259" key="6">
    <source>
        <dbReference type="PROSITE" id="PS50893"/>
    </source>
</evidence>
<dbReference type="GO" id="GO:0005524">
    <property type="term" value="F:ATP binding"/>
    <property type="evidence" value="ECO:0007669"/>
    <property type="project" value="UniProtKB-KW"/>
</dbReference>
<dbReference type="SUPFAM" id="SSF52540">
    <property type="entry name" value="P-loop containing nucleoside triphosphate hydrolases"/>
    <property type="match status" value="1"/>
</dbReference>
<comment type="similarity">
    <text evidence="2">Belongs to the ABC transporter superfamily.</text>
</comment>
<dbReference type="CDD" id="cd03257">
    <property type="entry name" value="ABC_NikE_OppD_transporters"/>
    <property type="match status" value="1"/>
</dbReference>
<dbReference type="InterPro" id="IPR017871">
    <property type="entry name" value="ABC_transporter-like_CS"/>
</dbReference>